<gene>
    <name evidence="8" type="ORF">CC80DRAFT_593772</name>
</gene>
<evidence type="ECO:0000256" key="2">
    <source>
        <dbReference type="ARBA" id="ARBA00022692"/>
    </source>
</evidence>
<evidence type="ECO:0000313" key="8">
    <source>
        <dbReference type="EMBL" id="KAF1956305.1"/>
    </source>
</evidence>
<evidence type="ECO:0000256" key="1">
    <source>
        <dbReference type="ARBA" id="ARBA00004141"/>
    </source>
</evidence>
<dbReference type="AlphaFoldDB" id="A0A6A5TUJ2"/>
<evidence type="ECO:0000256" key="6">
    <source>
        <dbReference type="SAM" id="Phobius"/>
    </source>
</evidence>
<feature type="domain" description="Rhodopsin" evidence="7">
    <location>
        <begin position="50"/>
        <end position="286"/>
    </location>
</feature>
<dbReference type="OrthoDB" id="5342292at2759"/>
<feature type="transmembrane region" description="Helical" evidence="6">
    <location>
        <begin position="225"/>
        <end position="247"/>
    </location>
</feature>
<dbReference type="PANTHER" id="PTHR33048">
    <property type="entry name" value="PTH11-LIKE INTEGRAL MEMBRANE PROTEIN (AFU_ORTHOLOGUE AFUA_5G11245)"/>
    <property type="match status" value="1"/>
</dbReference>
<name>A0A6A5TUJ2_9PLEO</name>
<feature type="transmembrane region" description="Helical" evidence="6">
    <location>
        <begin position="32"/>
        <end position="54"/>
    </location>
</feature>
<dbReference type="PANTHER" id="PTHR33048:SF47">
    <property type="entry name" value="INTEGRAL MEMBRANE PROTEIN-RELATED"/>
    <property type="match status" value="1"/>
</dbReference>
<feature type="transmembrane region" description="Helical" evidence="6">
    <location>
        <begin position="191"/>
        <end position="213"/>
    </location>
</feature>
<keyword evidence="2 6" id="KW-0812">Transmembrane</keyword>
<evidence type="ECO:0000259" key="7">
    <source>
        <dbReference type="Pfam" id="PF20684"/>
    </source>
</evidence>
<dbReference type="Proteomes" id="UP000800035">
    <property type="component" value="Unassembled WGS sequence"/>
</dbReference>
<evidence type="ECO:0000256" key="3">
    <source>
        <dbReference type="ARBA" id="ARBA00022989"/>
    </source>
</evidence>
<evidence type="ECO:0000256" key="4">
    <source>
        <dbReference type="ARBA" id="ARBA00023136"/>
    </source>
</evidence>
<comment type="subcellular location">
    <subcellularLocation>
        <location evidence="1">Membrane</location>
        <topology evidence="1">Multi-pass membrane protein</topology>
    </subcellularLocation>
</comment>
<comment type="similarity">
    <text evidence="5">Belongs to the SAT4 family.</text>
</comment>
<keyword evidence="9" id="KW-1185">Reference proteome</keyword>
<evidence type="ECO:0000313" key="9">
    <source>
        <dbReference type="Proteomes" id="UP000800035"/>
    </source>
</evidence>
<feature type="transmembrane region" description="Helical" evidence="6">
    <location>
        <begin position="106"/>
        <end position="124"/>
    </location>
</feature>
<protein>
    <recommendedName>
        <fullName evidence="7">Rhodopsin domain-containing protein</fullName>
    </recommendedName>
</protein>
<dbReference type="EMBL" id="ML976992">
    <property type="protein sequence ID" value="KAF1956305.1"/>
    <property type="molecule type" value="Genomic_DNA"/>
</dbReference>
<keyword evidence="4 6" id="KW-0472">Membrane</keyword>
<dbReference type="GO" id="GO:0016020">
    <property type="term" value="C:membrane"/>
    <property type="evidence" value="ECO:0007669"/>
    <property type="project" value="UniProtKB-SubCell"/>
</dbReference>
<feature type="transmembrane region" description="Helical" evidence="6">
    <location>
        <begin position="66"/>
        <end position="86"/>
    </location>
</feature>
<accession>A0A6A5TUJ2</accession>
<dbReference type="Pfam" id="PF20684">
    <property type="entry name" value="Fung_rhodopsin"/>
    <property type="match status" value="1"/>
</dbReference>
<evidence type="ECO:0000256" key="5">
    <source>
        <dbReference type="ARBA" id="ARBA00038359"/>
    </source>
</evidence>
<dbReference type="InterPro" id="IPR049326">
    <property type="entry name" value="Rhodopsin_dom_fungi"/>
</dbReference>
<proteinExistence type="inferred from homology"/>
<dbReference type="InterPro" id="IPR052337">
    <property type="entry name" value="SAT4-like"/>
</dbReference>
<feature type="transmembrane region" description="Helical" evidence="6">
    <location>
        <begin position="144"/>
        <end position="171"/>
    </location>
</feature>
<sequence>MSRAVDIHTTPAMKAPDGLKSNLVNPVSQHTAVIWTTCICLSLSTLSVMARTFTKAFIKKEMEIEDYSIIFAGLGFGAFSAVMLLAETAGHGRHEWDVSIAGVMRVAYLANILEIVYPPVMFAAKFTILTQIKRIFTTHQKNFVYWSVQTCLAINFLAYFATFIAFIFACWPREKIWNPKVPGKCISTNSSILVTSAINLVSDFMILLIPLHAIKGLHIATSKKIGVGAIFATGIFACISSIIRLYYSVKLTTTHDIMWAIAPVGILAEFATVMLVACIPTFPRLVRYFVNGKEDAHYAYSAEPSSRICPVGSHKAVDGNITPVTMGSYIPLEERKTPLGMGEGFQIVEPERQRTANPAITKRVDIHVSHQNVRPHPG</sequence>
<keyword evidence="3 6" id="KW-1133">Transmembrane helix</keyword>
<feature type="transmembrane region" description="Helical" evidence="6">
    <location>
        <begin position="259"/>
        <end position="279"/>
    </location>
</feature>
<organism evidence="8 9">
    <name type="scientific">Byssothecium circinans</name>
    <dbReference type="NCBI Taxonomy" id="147558"/>
    <lineage>
        <taxon>Eukaryota</taxon>
        <taxon>Fungi</taxon>
        <taxon>Dikarya</taxon>
        <taxon>Ascomycota</taxon>
        <taxon>Pezizomycotina</taxon>
        <taxon>Dothideomycetes</taxon>
        <taxon>Pleosporomycetidae</taxon>
        <taxon>Pleosporales</taxon>
        <taxon>Massarineae</taxon>
        <taxon>Massarinaceae</taxon>
        <taxon>Byssothecium</taxon>
    </lineage>
</organism>
<reference evidence="8" key="1">
    <citation type="journal article" date="2020" name="Stud. Mycol.">
        <title>101 Dothideomycetes genomes: a test case for predicting lifestyles and emergence of pathogens.</title>
        <authorList>
            <person name="Haridas S."/>
            <person name="Albert R."/>
            <person name="Binder M."/>
            <person name="Bloem J."/>
            <person name="Labutti K."/>
            <person name="Salamov A."/>
            <person name="Andreopoulos B."/>
            <person name="Baker S."/>
            <person name="Barry K."/>
            <person name="Bills G."/>
            <person name="Bluhm B."/>
            <person name="Cannon C."/>
            <person name="Castanera R."/>
            <person name="Culley D."/>
            <person name="Daum C."/>
            <person name="Ezra D."/>
            <person name="Gonzalez J."/>
            <person name="Henrissat B."/>
            <person name="Kuo A."/>
            <person name="Liang C."/>
            <person name="Lipzen A."/>
            <person name="Lutzoni F."/>
            <person name="Magnuson J."/>
            <person name="Mondo S."/>
            <person name="Nolan M."/>
            <person name="Ohm R."/>
            <person name="Pangilinan J."/>
            <person name="Park H.-J."/>
            <person name="Ramirez L."/>
            <person name="Alfaro M."/>
            <person name="Sun H."/>
            <person name="Tritt A."/>
            <person name="Yoshinaga Y."/>
            <person name="Zwiers L.-H."/>
            <person name="Turgeon B."/>
            <person name="Goodwin S."/>
            <person name="Spatafora J."/>
            <person name="Crous P."/>
            <person name="Grigoriev I."/>
        </authorList>
    </citation>
    <scope>NUCLEOTIDE SEQUENCE</scope>
    <source>
        <strain evidence="8">CBS 675.92</strain>
    </source>
</reference>